<dbReference type="SUPFAM" id="SSF53850">
    <property type="entry name" value="Periplasmic binding protein-like II"/>
    <property type="match status" value="1"/>
</dbReference>
<dbReference type="GO" id="GO:0005829">
    <property type="term" value="C:cytosol"/>
    <property type="evidence" value="ECO:0007669"/>
    <property type="project" value="TreeGrafter"/>
</dbReference>
<evidence type="ECO:0000256" key="1">
    <source>
        <dbReference type="ARBA" id="ARBA00009437"/>
    </source>
</evidence>
<dbReference type="InterPro" id="IPR005119">
    <property type="entry name" value="LysR_subst-bd"/>
</dbReference>
<dbReference type="HOGENOM" id="CLU_039613_6_0_5"/>
<dbReference type="Pfam" id="PF03466">
    <property type="entry name" value="LysR_substrate"/>
    <property type="match status" value="1"/>
</dbReference>
<keyword evidence="3" id="KW-0238">DNA-binding</keyword>
<gene>
    <name evidence="9" type="ORF">RGR602_CH00241</name>
</gene>
<evidence type="ECO:0000313" key="9">
    <source>
        <dbReference type="EMBL" id="AJD39614.1"/>
    </source>
</evidence>
<proteinExistence type="inferred from homology"/>
<comment type="function">
    <text evidence="5">Transcriptional regulator of the ttuABCDE tartrate utilization operon.</text>
</comment>
<dbReference type="InterPro" id="IPR036388">
    <property type="entry name" value="WH-like_DNA-bd_sf"/>
</dbReference>
<evidence type="ECO:0000256" key="3">
    <source>
        <dbReference type="ARBA" id="ARBA00023125"/>
    </source>
</evidence>
<dbReference type="FunFam" id="1.10.10.10:FF:000001">
    <property type="entry name" value="LysR family transcriptional regulator"/>
    <property type="match status" value="1"/>
</dbReference>
<dbReference type="PANTHER" id="PTHR30419:SF8">
    <property type="entry name" value="NITROGEN ASSIMILATION TRANSCRIPTIONAL ACTIVATOR-RELATED"/>
    <property type="match status" value="1"/>
</dbReference>
<keyword evidence="10" id="KW-1185">Reference proteome</keyword>
<protein>
    <recommendedName>
        <fullName evidence="6">HTH-type transcriptional regulator TtuA</fullName>
    </recommendedName>
    <alternativeName>
        <fullName evidence="7">Tartrate utilization transcriptional regulator</fullName>
    </alternativeName>
</protein>
<dbReference type="GO" id="GO:0003677">
    <property type="term" value="F:DNA binding"/>
    <property type="evidence" value="ECO:0007669"/>
    <property type="project" value="UniProtKB-KW"/>
</dbReference>
<keyword evidence="4" id="KW-0804">Transcription</keyword>
<sequence length="301" mass="32953">MQIRALMYFDELVRTKSMRQAAENLGVAPTAVSRQIENLEEHFGAALVERSTRGVTLTAAGELLAARAGRTLRELEHVQQLIEDLKGIARGKVTIYANGAIVTSLLAPALSQFSNSYPNIRFEVMITSARQAIEAVNAAQADMALTLFAPPMSEAKVVTRFEIAYDVIVSARHAAAGRKEITLRELARDTLALPEKSFGFRQSFDALIERQGLTIDPVFTVSSLEMLKELVLSDSAVTLLPALAVRREIEAGQLAAIPLSSETSIRTHAELSIAPDRQLSFAASKLIGFIENFMRTKLKSR</sequence>
<organism evidence="9 10">
    <name type="scientific">Rhizobium gallicum bv. gallicum R602sp</name>
    <dbReference type="NCBI Taxonomy" id="1041138"/>
    <lineage>
        <taxon>Bacteria</taxon>
        <taxon>Pseudomonadati</taxon>
        <taxon>Pseudomonadota</taxon>
        <taxon>Alphaproteobacteria</taxon>
        <taxon>Hyphomicrobiales</taxon>
        <taxon>Rhizobiaceae</taxon>
        <taxon>Rhizobium/Agrobacterium group</taxon>
        <taxon>Rhizobium</taxon>
    </lineage>
</organism>
<comment type="similarity">
    <text evidence="1">Belongs to the LysR transcriptional regulatory family.</text>
</comment>
<feature type="domain" description="HTH lysR-type" evidence="8">
    <location>
        <begin position="1"/>
        <end position="58"/>
    </location>
</feature>
<dbReference type="InterPro" id="IPR036390">
    <property type="entry name" value="WH_DNA-bd_sf"/>
</dbReference>
<evidence type="ECO:0000313" key="10">
    <source>
        <dbReference type="Proteomes" id="UP000031368"/>
    </source>
</evidence>
<accession>A0A0B4WVM7</accession>
<dbReference type="PROSITE" id="PS50931">
    <property type="entry name" value="HTH_LYSR"/>
    <property type="match status" value="1"/>
</dbReference>
<dbReference type="EMBL" id="CP006877">
    <property type="protein sequence ID" value="AJD39614.1"/>
    <property type="molecule type" value="Genomic_DNA"/>
</dbReference>
<dbReference type="RefSeq" id="WP_039843580.1">
    <property type="nucleotide sequence ID" value="NZ_CP006877.1"/>
</dbReference>
<dbReference type="Gene3D" id="1.10.10.10">
    <property type="entry name" value="Winged helix-like DNA-binding domain superfamily/Winged helix DNA-binding domain"/>
    <property type="match status" value="1"/>
</dbReference>
<evidence type="ECO:0000256" key="2">
    <source>
        <dbReference type="ARBA" id="ARBA00023015"/>
    </source>
</evidence>
<evidence type="ECO:0000256" key="6">
    <source>
        <dbReference type="ARBA" id="ARBA00067332"/>
    </source>
</evidence>
<dbReference type="SUPFAM" id="SSF46785">
    <property type="entry name" value="Winged helix' DNA-binding domain"/>
    <property type="match status" value="1"/>
</dbReference>
<dbReference type="InterPro" id="IPR050950">
    <property type="entry name" value="HTH-type_LysR_regulators"/>
</dbReference>
<dbReference type="Pfam" id="PF00126">
    <property type="entry name" value="HTH_1"/>
    <property type="match status" value="1"/>
</dbReference>
<dbReference type="PANTHER" id="PTHR30419">
    <property type="entry name" value="HTH-TYPE TRANSCRIPTIONAL REGULATOR YBHD"/>
    <property type="match status" value="1"/>
</dbReference>
<dbReference type="AlphaFoldDB" id="A0A0B4WVM7"/>
<name>A0A0B4WVM7_9HYPH</name>
<dbReference type="Gene3D" id="3.40.190.290">
    <property type="match status" value="1"/>
</dbReference>
<dbReference type="KEGG" id="rga:RGR602_CH00241"/>
<evidence type="ECO:0000256" key="7">
    <source>
        <dbReference type="ARBA" id="ARBA00083243"/>
    </source>
</evidence>
<evidence type="ECO:0000256" key="5">
    <source>
        <dbReference type="ARBA" id="ARBA00054626"/>
    </source>
</evidence>
<dbReference type="InterPro" id="IPR000847">
    <property type="entry name" value="LysR_HTH_N"/>
</dbReference>
<dbReference type="GO" id="GO:0003700">
    <property type="term" value="F:DNA-binding transcription factor activity"/>
    <property type="evidence" value="ECO:0007669"/>
    <property type="project" value="InterPro"/>
</dbReference>
<dbReference type="Proteomes" id="UP000031368">
    <property type="component" value="Chromosome"/>
</dbReference>
<keyword evidence="2" id="KW-0805">Transcription regulation</keyword>
<evidence type="ECO:0000259" key="8">
    <source>
        <dbReference type="PROSITE" id="PS50931"/>
    </source>
</evidence>
<reference evidence="9 10" key="1">
    <citation type="submission" date="2013-11" db="EMBL/GenBank/DDBJ databases">
        <title>Complete genome sequence of Rhizobium gallicum bv. gallicum R602.</title>
        <authorList>
            <person name="Bustos P."/>
            <person name="Santamaria R.I."/>
            <person name="Lozano L."/>
            <person name="Acosta J.L."/>
            <person name="Ormeno-Orrillo E."/>
            <person name="Rogel M.A."/>
            <person name="Romero D."/>
            <person name="Cevallos M.A."/>
            <person name="Martinez-Romero E."/>
            <person name="Gonzalez V."/>
        </authorList>
    </citation>
    <scope>NUCLEOTIDE SEQUENCE [LARGE SCALE GENOMIC DNA]</scope>
    <source>
        <strain evidence="9 10">R602</strain>
    </source>
</reference>
<evidence type="ECO:0000256" key="4">
    <source>
        <dbReference type="ARBA" id="ARBA00023163"/>
    </source>
</evidence>